<dbReference type="FunCoup" id="A0A3Q7J081">
    <property type="interactions" value="2836"/>
</dbReference>
<dbReference type="GO" id="GO:0006886">
    <property type="term" value="P:intracellular protein transport"/>
    <property type="evidence" value="ECO:0007669"/>
    <property type="project" value="InterPro"/>
</dbReference>
<dbReference type="GO" id="GO:0030127">
    <property type="term" value="C:COPII vesicle coat"/>
    <property type="evidence" value="ECO:0000318"/>
    <property type="project" value="GO_Central"/>
</dbReference>
<dbReference type="AlphaFoldDB" id="A0A3Q7J081"/>
<dbReference type="CDD" id="cd23697">
    <property type="entry name" value="At5g55125"/>
    <property type="match status" value="1"/>
</dbReference>
<dbReference type="Gene3D" id="3.40.50.410">
    <property type="entry name" value="von Willebrand factor, type A domain"/>
    <property type="match status" value="1"/>
</dbReference>
<dbReference type="EnsemblPlants" id="Solyc11g068500.2.1">
    <property type="protein sequence ID" value="Solyc11g068500.2.1"/>
    <property type="gene ID" value="Solyc11g068500.2"/>
</dbReference>
<dbReference type="PaxDb" id="4081-Solyc11g068490.1.1"/>
<name>A0A3Q7J081_SOLLC</name>
<protein>
    <submittedName>
        <fullName evidence="4">Uncharacterized protein</fullName>
    </submittedName>
</protein>
<feature type="domain" description="Sec23/Sec24 trunk" evidence="3">
    <location>
        <begin position="168"/>
        <end position="344"/>
    </location>
</feature>
<dbReference type="GO" id="GO:0000149">
    <property type="term" value="F:SNARE binding"/>
    <property type="evidence" value="ECO:0000318"/>
    <property type="project" value="GO_Central"/>
</dbReference>
<dbReference type="Gramene" id="Solyc11g068500.2.1">
    <property type="protein sequence ID" value="Solyc11g068500.2.1"/>
    <property type="gene ID" value="Solyc11g068500.2"/>
</dbReference>
<evidence type="ECO:0000259" key="2">
    <source>
        <dbReference type="Pfam" id="PF04810"/>
    </source>
</evidence>
<dbReference type="Pfam" id="PF04811">
    <property type="entry name" value="Sec23_trunk"/>
    <property type="match status" value="1"/>
</dbReference>
<comment type="similarity">
    <text evidence="1">Belongs to the SEC23/SEC24 family. SEC24 subfamily.</text>
</comment>
<dbReference type="GO" id="GO:0090110">
    <property type="term" value="P:COPII-coated vesicle cargo loading"/>
    <property type="evidence" value="ECO:0000318"/>
    <property type="project" value="GO_Central"/>
</dbReference>
<keyword evidence="5" id="KW-1185">Reference proteome</keyword>
<reference evidence="4" key="2">
    <citation type="submission" date="2019-01" db="UniProtKB">
        <authorList>
            <consortium name="EnsemblPlants"/>
        </authorList>
    </citation>
    <scope>IDENTIFICATION</scope>
    <source>
        <strain evidence="4">cv. Heinz 1706</strain>
    </source>
</reference>
<dbReference type="SUPFAM" id="SSF82919">
    <property type="entry name" value="Zn-finger domain of Sec23/24"/>
    <property type="match status" value="1"/>
</dbReference>
<dbReference type="InterPro" id="IPR036465">
    <property type="entry name" value="vWFA_dom_sf"/>
</dbReference>
<reference evidence="4" key="1">
    <citation type="journal article" date="2012" name="Nature">
        <title>The tomato genome sequence provides insights into fleshy fruit evolution.</title>
        <authorList>
            <consortium name="Tomato Genome Consortium"/>
        </authorList>
    </citation>
    <scope>NUCLEOTIDE SEQUENCE [LARGE SCALE GENOMIC DNA]</scope>
    <source>
        <strain evidence="4">cv. Heinz 1706</strain>
    </source>
</reference>
<organism evidence="4">
    <name type="scientific">Solanum lycopersicum</name>
    <name type="common">Tomato</name>
    <name type="synonym">Lycopersicon esculentum</name>
    <dbReference type="NCBI Taxonomy" id="4081"/>
    <lineage>
        <taxon>Eukaryota</taxon>
        <taxon>Viridiplantae</taxon>
        <taxon>Streptophyta</taxon>
        <taxon>Embryophyta</taxon>
        <taxon>Tracheophyta</taxon>
        <taxon>Spermatophyta</taxon>
        <taxon>Magnoliopsida</taxon>
        <taxon>eudicotyledons</taxon>
        <taxon>Gunneridae</taxon>
        <taxon>Pentapetalae</taxon>
        <taxon>asterids</taxon>
        <taxon>lamiids</taxon>
        <taxon>Solanales</taxon>
        <taxon>Solanaceae</taxon>
        <taxon>Solanoideae</taxon>
        <taxon>Solaneae</taxon>
        <taxon>Solanum</taxon>
        <taxon>Solanum subgen. Lycopersicon</taxon>
    </lineage>
</organism>
<dbReference type="Pfam" id="PF04810">
    <property type="entry name" value="zf-Sec23_Sec24"/>
    <property type="match status" value="1"/>
</dbReference>
<proteinExistence type="inferred from homology"/>
<dbReference type="STRING" id="4081.A0A3Q7J081"/>
<dbReference type="Gene3D" id="2.30.30.380">
    <property type="entry name" value="Zn-finger domain of Sec23/24"/>
    <property type="match status" value="1"/>
</dbReference>
<dbReference type="InterPro" id="IPR006895">
    <property type="entry name" value="Znf_Sec23_Sec24"/>
</dbReference>
<dbReference type="InterPro" id="IPR036174">
    <property type="entry name" value="Znf_Sec23_Sec24_sf"/>
</dbReference>
<accession>A0A3Q7J081</accession>
<dbReference type="InParanoid" id="A0A3Q7J081"/>
<dbReference type="InterPro" id="IPR050550">
    <property type="entry name" value="SEC23_SEC24_subfamily"/>
</dbReference>
<dbReference type="PANTHER" id="PTHR13803:SF17">
    <property type="entry name" value="PROTEIN TRANSPORT PROTEIN SEC24"/>
    <property type="match status" value="1"/>
</dbReference>
<dbReference type="PANTHER" id="PTHR13803">
    <property type="entry name" value="SEC24-RELATED PROTEIN"/>
    <property type="match status" value="1"/>
</dbReference>
<sequence>MAVRATVTRFPIDLESLMDSGLPWGVTVSPFAAKDENGNPPVYGSEGHLLPRCENCWAYYNTYCEQEQWAWTCSLCGTLNGLSSQSVSRYSQPESCPENMSSFIDLELPMEESEEMQARPVYVAAVDLASLGPGSLFGLATFSHKIGPIPVVKNVFIPHDSDGTLSMELQDVMPLSSFLAPVDTCKDRIASALETLRPTTSWERTSGAGQGLDGAFLGGRGFGSAMEALFNYIGSEYGNTFALARVFAFLSGAPDIGAGQLDTRRYGEQYASRREDADRALLPEQTPFYKDLAAVAVQSGVCVDIFAVTNEYTDLASLKFLSIESGGSLFLYTSTDDSTLPQDMHTSELPMLQIAFQYTVVVPPDELANAGSNTTTRAKHSLKKRLRIRTLQFGVGHSINEIYDCVDSEVVLSLLVHKSGHGGSSGVHIDVAFSQCPQLQPLPRLFQLEIRYAERILSALEPSSLSRAVYPLLTSYASPDKQAYPRHSLSRAALITSGSSIFFLDAFTNLIVFYASTAEPSLPFPPPQDCKKKMKKGIHPQMQWISYVTQSGRLMHVMMTKIHQTGKVYHIRARRQMAQSLGQIAKFKRRYGEKEEEGEKTDK</sequence>
<evidence type="ECO:0000313" key="4">
    <source>
        <dbReference type="EnsemblPlants" id="Solyc11g068500.2.1"/>
    </source>
</evidence>
<dbReference type="GO" id="GO:0070971">
    <property type="term" value="C:endoplasmic reticulum exit site"/>
    <property type="evidence" value="ECO:0000318"/>
    <property type="project" value="GO_Central"/>
</dbReference>
<dbReference type="OMA" id="RAIYPML"/>
<evidence type="ECO:0000313" key="5">
    <source>
        <dbReference type="Proteomes" id="UP000004994"/>
    </source>
</evidence>
<evidence type="ECO:0000256" key="1">
    <source>
        <dbReference type="ARBA" id="ARBA00008334"/>
    </source>
</evidence>
<dbReference type="SUPFAM" id="SSF53300">
    <property type="entry name" value="vWA-like"/>
    <property type="match status" value="1"/>
</dbReference>
<dbReference type="GO" id="GO:0008270">
    <property type="term" value="F:zinc ion binding"/>
    <property type="evidence" value="ECO:0000318"/>
    <property type="project" value="GO_Central"/>
</dbReference>
<dbReference type="InterPro" id="IPR006896">
    <property type="entry name" value="Sec23/24_trunk_dom"/>
</dbReference>
<feature type="domain" description="Zinc finger Sec23/Sec24-type" evidence="2">
    <location>
        <begin position="51"/>
        <end position="83"/>
    </location>
</feature>
<dbReference type="Proteomes" id="UP000004994">
    <property type="component" value="Chromosome 11"/>
</dbReference>
<evidence type="ECO:0000259" key="3">
    <source>
        <dbReference type="Pfam" id="PF04811"/>
    </source>
</evidence>